<evidence type="ECO:0000313" key="2">
    <source>
        <dbReference type="Proteomes" id="UP001055072"/>
    </source>
</evidence>
<protein>
    <submittedName>
        <fullName evidence="1">Thioredoxin-like protein</fullName>
    </submittedName>
</protein>
<keyword evidence="2" id="KW-1185">Reference proteome</keyword>
<dbReference type="EMBL" id="MU274956">
    <property type="protein sequence ID" value="KAI0083682.1"/>
    <property type="molecule type" value="Genomic_DNA"/>
</dbReference>
<dbReference type="Proteomes" id="UP001055072">
    <property type="component" value="Unassembled WGS sequence"/>
</dbReference>
<gene>
    <name evidence="1" type="ORF">BDY19DRAFT_899885</name>
</gene>
<feature type="non-terminal residue" evidence="1">
    <location>
        <position position="1"/>
    </location>
</feature>
<sequence length="63" mass="7041">GHAFVKFYVPWCGHCKKLAPIWRQLAVEMRGKLNIAGVDCESNAAICQAQGITGYSMLFYYGQ</sequence>
<evidence type="ECO:0000313" key="1">
    <source>
        <dbReference type="EMBL" id="KAI0083682.1"/>
    </source>
</evidence>
<proteinExistence type="predicted"/>
<organism evidence="1 2">
    <name type="scientific">Irpex rosettiformis</name>
    <dbReference type="NCBI Taxonomy" id="378272"/>
    <lineage>
        <taxon>Eukaryota</taxon>
        <taxon>Fungi</taxon>
        <taxon>Dikarya</taxon>
        <taxon>Basidiomycota</taxon>
        <taxon>Agaricomycotina</taxon>
        <taxon>Agaricomycetes</taxon>
        <taxon>Polyporales</taxon>
        <taxon>Irpicaceae</taxon>
        <taxon>Irpex</taxon>
    </lineage>
</organism>
<reference evidence="1" key="1">
    <citation type="journal article" date="2021" name="Environ. Microbiol.">
        <title>Gene family expansions and transcriptome signatures uncover fungal adaptations to wood decay.</title>
        <authorList>
            <person name="Hage H."/>
            <person name="Miyauchi S."/>
            <person name="Viragh M."/>
            <person name="Drula E."/>
            <person name="Min B."/>
            <person name="Chaduli D."/>
            <person name="Navarro D."/>
            <person name="Favel A."/>
            <person name="Norest M."/>
            <person name="Lesage-Meessen L."/>
            <person name="Balint B."/>
            <person name="Merenyi Z."/>
            <person name="de Eugenio L."/>
            <person name="Morin E."/>
            <person name="Martinez A.T."/>
            <person name="Baldrian P."/>
            <person name="Stursova M."/>
            <person name="Martinez M.J."/>
            <person name="Novotny C."/>
            <person name="Magnuson J.K."/>
            <person name="Spatafora J.W."/>
            <person name="Maurice S."/>
            <person name="Pangilinan J."/>
            <person name="Andreopoulos W."/>
            <person name="LaButti K."/>
            <person name="Hundley H."/>
            <person name="Na H."/>
            <person name="Kuo A."/>
            <person name="Barry K."/>
            <person name="Lipzen A."/>
            <person name="Henrissat B."/>
            <person name="Riley R."/>
            <person name="Ahrendt S."/>
            <person name="Nagy L.G."/>
            <person name="Grigoriev I.V."/>
            <person name="Martin F."/>
            <person name="Rosso M.N."/>
        </authorList>
    </citation>
    <scope>NUCLEOTIDE SEQUENCE</scope>
    <source>
        <strain evidence="1">CBS 384.51</strain>
    </source>
</reference>
<accession>A0ACB8TNS9</accession>
<comment type="caution">
    <text evidence="1">The sequence shown here is derived from an EMBL/GenBank/DDBJ whole genome shotgun (WGS) entry which is preliminary data.</text>
</comment>
<name>A0ACB8TNS9_9APHY</name>